<name>A0A8B6BSB3_MYTGA</name>
<dbReference type="Proteomes" id="UP000596742">
    <property type="component" value="Unassembled WGS sequence"/>
</dbReference>
<keyword evidence="5" id="KW-1185">Reference proteome</keyword>
<dbReference type="PANTHER" id="PTHR22803">
    <property type="entry name" value="MANNOSE, PHOSPHOLIPASE, LECTIN RECEPTOR RELATED"/>
    <property type="match status" value="1"/>
</dbReference>
<dbReference type="CDD" id="cd00037">
    <property type="entry name" value="CLECT"/>
    <property type="match status" value="1"/>
</dbReference>
<sequence>MLSVTSVLLVCMCKYAMCLPCLTNESKKSFNDTRKALTSLETYIGETINTLETNLGKLKSDVGSKIKNLNGKLNVLEDNFSKQKWLKYNGHCYYYANEQNVIGLQQRGETEIRCKRTISYCHLHPVMNNIFVVFLICTGKFVLSIRIQNLPCLTDASLKDLEDARTELTTVDNYLEKTVKILTDEFQKTLRIMKNQLVGMKTNVSKVVKKVETVMKKDFEEGQWKKYEGHCYYFSPKSEKWFEAERLCRDFGGYLVKIDNSTENEWLSSNRPKKSNAYWIGLTDLIEREWRWNVDQSLATFQSWFGGYGSMGHTSNCVSFNSFHSKWFDTGCNTHNLYICERNF</sequence>
<feature type="chain" id="PRO_5032981154" description="C-type lectin domain-containing protein" evidence="2">
    <location>
        <begin position="19"/>
        <end position="344"/>
    </location>
</feature>
<evidence type="ECO:0000313" key="5">
    <source>
        <dbReference type="Proteomes" id="UP000596742"/>
    </source>
</evidence>
<keyword evidence="2" id="KW-0732">Signal</keyword>
<evidence type="ECO:0000259" key="3">
    <source>
        <dbReference type="PROSITE" id="PS50041"/>
    </source>
</evidence>
<evidence type="ECO:0000313" key="4">
    <source>
        <dbReference type="EMBL" id="VDH94726.1"/>
    </source>
</evidence>
<proteinExistence type="predicted"/>
<reference evidence="4" key="1">
    <citation type="submission" date="2018-11" db="EMBL/GenBank/DDBJ databases">
        <authorList>
            <person name="Alioto T."/>
            <person name="Alioto T."/>
        </authorList>
    </citation>
    <scope>NUCLEOTIDE SEQUENCE</scope>
</reference>
<evidence type="ECO:0000256" key="1">
    <source>
        <dbReference type="ARBA" id="ARBA00023157"/>
    </source>
</evidence>
<dbReference type="AlphaFoldDB" id="A0A8B6BSB3"/>
<dbReference type="EMBL" id="UYJE01000635">
    <property type="protein sequence ID" value="VDH94726.1"/>
    <property type="molecule type" value="Genomic_DNA"/>
</dbReference>
<dbReference type="Pfam" id="PF00059">
    <property type="entry name" value="Lectin_C"/>
    <property type="match status" value="1"/>
</dbReference>
<dbReference type="InterPro" id="IPR016186">
    <property type="entry name" value="C-type_lectin-like/link_sf"/>
</dbReference>
<accession>A0A8B6BSB3</accession>
<evidence type="ECO:0000256" key="2">
    <source>
        <dbReference type="SAM" id="SignalP"/>
    </source>
</evidence>
<dbReference type="InterPro" id="IPR016187">
    <property type="entry name" value="CTDL_fold"/>
</dbReference>
<comment type="caution">
    <text evidence="4">The sequence shown here is derived from an EMBL/GenBank/DDBJ whole genome shotgun (WGS) entry which is preliminary data.</text>
</comment>
<dbReference type="InterPro" id="IPR050111">
    <property type="entry name" value="C-type_lectin/snaclec_domain"/>
</dbReference>
<feature type="signal peptide" evidence="2">
    <location>
        <begin position="1"/>
        <end position="18"/>
    </location>
</feature>
<dbReference type="SMART" id="SM00034">
    <property type="entry name" value="CLECT"/>
    <property type="match status" value="1"/>
</dbReference>
<dbReference type="PROSITE" id="PS50041">
    <property type="entry name" value="C_TYPE_LECTIN_2"/>
    <property type="match status" value="1"/>
</dbReference>
<dbReference type="SUPFAM" id="SSF56436">
    <property type="entry name" value="C-type lectin-like"/>
    <property type="match status" value="1"/>
</dbReference>
<dbReference type="OrthoDB" id="7357196at2759"/>
<dbReference type="PROSITE" id="PS00615">
    <property type="entry name" value="C_TYPE_LECTIN_1"/>
    <property type="match status" value="1"/>
</dbReference>
<dbReference type="InterPro" id="IPR018378">
    <property type="entry name" value="C-type_lectin_CS"/>
</dbReference>
<feature type="domain" description="C-type lectin" evidence="3">
    <location>
        <begin position="227"/>
        <end position="341"/>
    </location>
</feature>
<protein>
    <recommendedName>
        <fullName evidence="3">C-type lectin domain-containing protein</fullName>
    </recommendedName>
</protein>
<dbReference type="InterPro" id="IPR001304">
    <property type="entry name" value="C-type_lectin-like"/>
</dbReference>
<feature type="non-terminal residue" evidence="4">
    <location>
        <position position="1"/>
    </location>
</feature>
<organism evidence="4 5">
    <name type="scientific">Mytilus galloprovincialis</name>
    <name type="common">Mediterranean mussel</name>
    <dbReference type="NCBI Taxonomy" id="29158"/>
    <lineage>
        <taxon>Eukaryota</taxon>
        <taxon>Metazoa</taxon>
        <taxon>Spiralia</taxon>
        <taxon>Lophotrochozoa</taxon>
        <taxon>Mollusca</taxon>
        <taxon>Bivalvia</taxon>
        <taxon>Autobranchia</taxon>
        <taxon>Pteriomorphia</taxon>
        <taxon>Mytilida</taxon>
        <taxon>Mytiloidea</taxon>
        <taxon>Mytilidae</taxon>
        <taxon>Mytilinae</taxon>
        <taxon>Mytilus</taxon>
    </lineage>
</organism>
<keyword evidence="1" id="KW-1015">Disulfide bond</keyword>
<gene>
    <name evidence="4" type="ORF">MGAL_10B004208</name>
</gene>
<dbReference type="Gene3D" id="3.10.100.10">
    <property type="entry name" value="Mannose-Binding Protein A, subunit A"/>
    <property type="match status" value="1"/>
</dbReference>